<comment type="caution">
    <text evidence="1">The sequence shown here is derived from an EMBL/GenBank/DDBJ whole genome shotgun (WGS) entry which is preliminary data.</text>
</comment>
<reference evidence="1 2" key="1">
    <citation type="journal article" date="2011" name="PLoS Pathog.">
        <title>Endophytic Life Strategies Decoded by Genome and Transcriptome Analyses of the Mutualistic Root Symbiont Piriformospora indica.</title>
        <authorList>
            <person name="Zuccaro A."/>
            <person name="Lahrmann U."/>
            <person name="Guldener U."/>
            <person name="Langen G."/>
            <person name="Pfiffi S."/>
            <person name="Biedenkopf D."/>
            <person name="Wong P."/>
            <person name="Samans B."/>
            <person name="Grimm C."/>
            <person name="Basiewicz M."/>
            <person name="Murat C."/>
            <person name="Martin F."/>
            <person name="Kogel K.H."/>
        </authorList>
    </citation>
    <scope>NUCLEOTIDE SEQUENCE [LARGE SCALE GENOMIC DNA]</scope>
    <source>
        <strain evidence="1 2">DSM 11827</strain>
    </source>
</reference>
<accession>G4TA29</accession>
<keyword evidence="2" id="KW-1185">Reference proteome</keyword>
<evidence type="ECO:0000313" key="1">
    <source>
        <dbReference type="EMBL" id="CCA68187.1"/>
    </source>
</evidence>
<protein>
    <submittedName>
        <fullName evidence="1">Uncharacterized protein</fullName>
    </submittedName>
</protein>
<name>G4TA29_SERID</name>
<dbReference type="EMBL" id="CAFZ01000027">
    <property type="protein sequence ID" value="CCA68187.1"/>
    <property type="molecule type" value="Genomic_DNA"/>
</dbReference>
<gene>
    <name evidence="1" type="ORF">PIIN_02053</name>
</gene>
<proteinExistence type="predicted"/>
<evidence type="ECO:0000313" key="2">
    <source>
        <dbReference type="Proteomes" id="UP000007148"/>
    </source>
</evidence>
<dbReference type="STRING" id="1109443.G4TA29"/>
<organism evidence="1 2">
    <name type="scientific">Serendipita indica (strain DSM 11827)</name>
    <name type="common">Root endophyte fungus</name>
    <name type="synonym">Piriformospora indica</name>
    <dbReference type="NCBI Taxonomy" id="1109443"/>
    <lineage>
        <taxon>Eukaryota</taxon>
        <taxon>Fungi</taxon>
        <taxon>Dikarya</taxon>
        <taxon>Basidiomycota</taxon>
        <taxon>Agaricomycotina</taxon>
        <taxon>Agaricomycetes</taxon>
        <taxon>Sebacinales</taxon>
        <taxon>Serendipitaceae</taxon>
        <taxon>Serendipita</taxon>
    </lineage>
</organism>
<dbReference type="Proteomes" id="UP000007148">
    <property type="component" value="Unassembled WGS sequence"/>
</dbReference>
<dbReference type="eggNOG" id="ENOG502SSMX">
    <property type="taxonomic scope" value="Eukaryota"/>
</dbReference>
<sequence>MPLDVWKFVHNIVRWRRRSPVLTCASGQPTTHPALADVEYEELGAFSIERVFVCRGGVNTVRLLQLTRRSLLEEGQMVGANALVNESWSCDVFRRSKDVYEVRIRYSASMAKAYKNSPSKPVAIKEAKGIPGMMTILEASDI</sequence>
<dbReference type="InParanoid" id="G4TA29"/>
<dbReference type="HOGENOM" id="CLU_119113_0_0_1"/>
<dbReference type="OMA" id="CTIREPK"/>
<dbReference type="OrthoDB" id="3261081at2759"/>
<dbReference type="AlphaFoldDB" id="G4TA29"/>